<dbReference type="EMBL" id="JAHYIQ010000013">
    <property type="protein sequence ID" value="KAK1126684.1"/>
    <property type="molecule type" value="Genomic_DNA"/>
</dbReference>
<comment type="caution">
    <text evidence="2">The sequence shown here is derived from an EMBL/GenBank/DDBJ whole genome shotgun (WGS) entry which is preliminary data.</text>
</comment>
<keyword evidence="1" id="KW-0540">Nuclease</keyword>
<feature type="active site" evidence="1">
    <location>
        <position position="228"/>
    </location>
</feature>
<evidence type="ECO:0000256" key="1">
    <source>
        <dbReference type="HAMAP-Rule" id="MF_03030"/>
    </source>
</evidence>
<comment type="function">
    <text evidence="1">Metal-dependent single-stranded DNA (ssDNA) exonuclease involved in mitochondrial genome maintenance.</text>
</comment>
<dbReference type="GO" id="GO:0006264">
    <property type="term" value="P:mitochondrial DNA replication"/>
    <property type="evidence" value="ECO:0007669"/>
    <property type="project" value="TreeGrafter"/>
</dbReference>
<keyword evidence="1" id="KW-0378">Hydrolase</keyword>
<evidence type="ECO:0000313" key="3">
    <source>
        <dbReference type="Proteomes" id="UP001177670"/>
    </source>
</evidence>
<keyword evidence="3" id="KW-1185">Reference proteome</keyword>
<protein>
    <recommendedName>
        <fullName evidence="1">Mitochondrial genome maintenance exonuclease 1</fullName>
        <ecNumber evidence="1">3.1.-.-</ecNumber>
    </recommendedName>
</protein>
<organism evidence="2 3">
    <name type="scientific">Melipona bicolor</name>
    <dbReference type="NCBI Taxonomy" id="60889"/>
    <lineage>
        <taxon>Eukaryota</taxon>
        <taxon>Metazoa</taxon>
        <taxon>Ecdysozoa</taxon>
        <taxon>Arthropoda</taxon>
        <taxon>Hexapoda</taxon>
        <taxon>Insecta</taxon>
        <taxon>Pterygota</taxon>
        <taxon>Neoptera</taxon>
        <taxon>Endopterygota</taxon>
        <taxon>Hymenoptera</taxon>
        <taxon>Apocrita</taxon>
        <taxon>Aculeata</taxon>
        <taxon>Apoidea</taxon>
        <taxon>Anthophila</taxon>
        <taxon>Apidae</taxon>
        <taxon>Melipona</taxon>
    </lineage>
</organism>
<dbReference type="Proteomes" id="UP001177670">
    <property type="component" value="Unassembled WGS sequence"/>
</dbReference>
<dbReference type="PANTHER" id="PTHR31340">
    <property type="entry name" value="MITOCHONDRIAL GENOME MAINTENANCE EXONUCLEASE 1"/>
    <property type="match status" value="1"/>
</dbReference>
<reference evidence="2" key="1">
    <citation type="submission" date="2021-10" db="EMBL/GenBank/DDBJ databases">
        <title>Melipona bicolor Genome sequencing and assembly.</title>
        <authorList>
            <person name="Araujo N.S."/>
            <person name="Arias M.C."/>
        </authorList>
    </citation>
    <scope>NUCLEOTIDE SEQUENCE</scope>
    <source>
        <strain evidence="2">USP_2M_L1-L4_2017</strain>
        <tissue evidence="2">Whole body</tissue>
    </source>
</reference>
<dbReference type="HAMAP" id="MF_03030">
    <property type="entry name" value="MGME1"/>
    <property type="match status" value="1"/>
</dbReference>
<name>A0AA40FWU3_9HYME</name>
<comment type="caution">
    <text evidence="1">Lacks conserved residue(s) required for the propagation of feature annotation.</text>
</comment>
<proteinExistence type="inferred from homology"/>
<dbReference type="GO" id="GO:0008297">
    <property type="term" value="F:single-stranded DNA exodeoxyribonuclease activity"/>
    <property type="evidence" value="ECO:0007669"/>
    <property type="project" value="UniProtKB-UniRule"/>
</dbReference>
<dbReference type="EC" id="3.1.-.-" evidence="1"/>
<gene>
    <name evidence="2" type="ORF">K0M31_004310</name>
</gene>
<accession>A0AA40FWU3</accession>
<keyword evidence="1" id="KW-0496">Mitochondrion</keyword>
<evidence type="ECO:0000313" key="2">
    <source>
        <dbReference type="EMBL" id="KAK1126684.1"/>
    </source>
</evidence>
<feature type="active site" evidence="1">
    <location>
        <position position="243"/>
    </location>
</feature>
<dbReference type="AlphaFoldDB" id="A0AA40FWU3"/>
<dbReference type="PANTHER" id="PTHR31340:SF3">
    <property type="entry name" value="MITOCHONDRIAL GENOME MAINTENANCE EXONUCLEASE 1"/>
    <property type="match status" value="1"/>
</dbReference>
<dbReference type="GO" id="GO:0005739">
    <property type="term" value="C:mitochondrion"/>
    <property type="evidence" value="ECO:0007669"/>
    <property type="project" value="UniProtKB-SubCell"/>
</dbReference>
<keyword evidence="1" id="KW-0269">Exonuclease</keyword>
<comment type="subcellular location">
    <subcellularLocation>
        <location evidence="1">Mitochondrion</location>
    </subcellularLocation>
</comment>
<comment type="similarity">
    <text evidence="1">Belongs to the MGME1 family.</text>
</comment>
<dbReference type="GO" id="GO:0043504">
    <property type="term" value="P:mitochondrial DNA repair"/>
    <property type="evidence" value="ECO:0007669"/>
    <property type="project" value="UniProtKB-UniRule"/>
</dbReference>
<sequence>MNMFRLKITESAGRALLKLNIKENRVLKKSTNNSKVNNGTVEKQEISKLQNTTDFETESNQASVSINNVDNVYKQNQNEEAVNELEVTNKIGVIRNMKSFSIFGDETTENCETQYLESSENSKIPDVTYILNETMSPKVKAALDTWKKNMIDTYGEEYFKTYCKGILNDNKLFHSCMQNMLSSKESEIPPSIKSAYLSAYPVLCNIENIHALGIDVIHPTLQYKGIIDCIASYRDHKYVIGWKKSARQKTSLAASFNAPIEIAAYIGAINAFNKYPFKINRGLIIVAYTKGEFASIYELKDDALQTAWEEWLNRLEQFYTNYNKVNLNT</sequence>